<sequence>MTDASETSTTKTAKKPNVMSGWGDATWGDSGETSKGKTKATSSWGQSSTDQDMDASSTAGKDNGGTSKANATSWGSTTWGAVDTSSGSCWGSTTGNDDGGWSSFAASPKAEVSTSAWRAPPADSTTGSSWTTSPATTRGDAGKSSLEGEAGGWSGFSAPPEPSRDKGIVLEKAGASVSDRDGWTRRAPDDLEEAPSVPGADSNKVTSAGNEDDLSGVLPFGTSTAALIDDADWPMHGEDSTPQKTRANATARARTPSGSYSRASSPCDSVAPDKMASHKDYVKAFARAIRYYNEYEEAKDKLASVKRMESSATYKRIGDRGAQMLKVAKKDAEHRARSAQRRFEDAIEKVDRLSSVTHAPSIISMQEDIQHIHAYTKDVAKWLEEVRPTVESKRAAQGSGDVHMGDDALTARSTSHTCTRFDTRADGLAELRKKTRKLEERLGGLEQYHEDLKKGQLDMIEGRIHEVFTVKRFKPERLHLVPNAEDLCDRCDTHSKVLQGMDADRREIQKEVQDLRKNQPQLDLELQRLRRENDDLRQFQTRLEETNDALSQQSSNISRELDSLRRQFEAITQSNNPPPPPPIGPEVIGESLKPFIMDAIREDVMQTISGMKEEMERTLIKQQEELCNVVWVQLQPTLRIADAIQYTADKAVFSDIFASDTFQPVVSSG</sequence>
<organism evidence="1 2">
    <name type="scientific">Phlebia brevispora</name>
    <dbReference type="NCBI Taxonomy" id="194682"/>
    <lineage>
        <taxon>Eukaryota</taxon>
        <taxon>Fungi</taxon>
        <taxon>Dikarya</taxon>
        <taxon>Basidiomycota</taxon>
        <taxon>Agaricomycotina</taxon>
        <taxon>Agaricomycetes</taxon>
        <taxon>Polyporales</taxon>
        <taxon>Meruliaceae</taxon>
        <taxon>Phlebia</taxon>
    </lineage>
</organism>
<comment type="caution">
    <text evidence="1">The sequence shown here is derived from an EMBL/GenBank/DDBJ whole genome shotgun (WGS) entry which is preliminary data.</text>
</comment>
<proteinExistence type="predicted"/>
<protein>
    <submittedName>
        <fullName evidence="1">Uncharacterized protein</fullName>
    </submittedName>
</protein>
<dbReference type="EMBL" id="JANHOG010000809">
    <property type="protein sequence ID" value="KAJ3551379.1"/>
    <property type="molecule type" value="Genomic_DNA"/>
</dbReference>
<keyword evidence="2" id="KW-1185">Reference proteome</keyword>
<name>A0ACC1T268_9APHY</name>
<gene>
    <name evidence="1" type="ORF">NM688_g4738</name>
</gene>
<dbReference type="Proteomes" id="UP001148662">
    <property type="component" value="Unassembled WGS sequence"/>
</dbReference>
<accession>A0ACC1T268</accession>
<reference evidence="1" key="1">
    <citation type="submission" date="2022-07" db="EMBL/GenBank/DDBJ databases">
        <title>Genome Sequence of Phlebia brevispora.</title>
        <authorList>
            <person name="Buettner E."/>
        </authorList>
    </citation>
    <scope>NUCLEOTIDE SEQUENCE</scope>
    <source>
        <strain evidence="1">MPL23</strain>
    </source>
</reference>
<evidence type="ECO:0000313" key="2">
    <source>
        <dbReference type="Proteomes" id="UP001148662"/>
    </source>
</evidence>
<evidence type="ECO:0000313" key="1">
    <source>
        <dbReference type="EMBL" id="KAJ3551379.1"/>
    </source>
</evidence>